<accession>A0A069SJ06</accession>
<dbReference type="AlphaFoldDB" id="A0A069SJ06"/>
<proteinExistence type="predicted"/>
<organism evidence="1 2">
    <name type="scientific">Phocaeicola vulgatus str. 3975 RP4</name>
    <dbReference type="NCBI Taxonomy" id="1339352"/>
    <lineage>
        <taxon>Bacteria</taxon>
        <taxon>Pseudomonadati</taxon>
        <taxon>Bacteroidota</taxon>
        <taxon>Bacteroidia</taxon>
        <taxon>Bacteroidales</taxon>
        <taxon>Bacteroidaceae</taxon>
        <taxon>Phocaeicola</taxon>
    </lineage>
</organism>
<dbReference type="EMBL" id="JNHM01000026">
    <property type="protein sequence ID" value="KDS54311.1"/>
    <property type="molecule type" value="Genomic_DNA"/>
</dbReference>
<dbReference type="Proteomes" id="UP000027661">
    <property type="component" value="Unassembled WGS sequence"/>
</dbReference>
<evidence type="ECO:0000313" key="2">
    <source>
        <dbReference type="Proteomes" id="UP000027661"/>
    </source>
</evidence>
<evidence type="ECO:0000313" key="1">
    <source>
        <dbReference type="EMBL" id="KDS54311.1"/>
    </source>
</evidence>
<sequence>MNKAQGNNIGFIFFEAEKQKNIKNRDSYKMKYRFFVRLIQNNYFCNPFPKE</sequence>
<comment type="caution">
    <text evidence="1">The sequence shown here is derived from an EMBL/GenBank/DDBJ whole genome shotgun (WGS) entry which is preliminary data.</text>
</comment>
<reference evidence="1 2" key="1">
    <citation type="submission" date="2014-04" db="EMBL/GenBank/DDBJ databases">
        <authorList>
            <person name="Sears C."/>
            <person name="Carroll K."/>
            <person name="Sack B.R."/>
            <person name="Qadri F."/>
            <person name="Myers L.L."/>
            <person name="Chung G.-T."/>
            <person name="Escheverria P."/>
            <person name="Fraser C.M."/>
            <person name="Sadzewicz L."/>
            <person name="Shefchek K.A."/>
            <person name="Tallon L."/>
            <person name="Das S.P."/>
            <person name="Daugherty S."/>
            <person name="Mongodin E.F."/>
        </authorList>
    </citation>
    <scope>NUCLEOTIDE SEQUENCE [LARGE SCALE GENOMIC DNA]</scope>
    <source>
        <strain evidence="1 2">3975 RP4</strain>
    </source>
</reference>
<protein>
    <submittedName>
        <fullName evidence="1">Uncharacterized protein</fullName>
    </submittedName>
</protein>
<name>A0A069SJ06_PHOVU</name>
<dbReference type="PATRIC" id="fig|1339352.3.peg.1854"/>
<gene>
    <name evidence="1" type="ORF">M099_1914</name>
</gene>